<organism evidence="1 2">
    <name type="scientific">Plakobranchus ocellatus</name>
    <dbReference type="NCBI Taxonomy" id="259542"/>
    <lineage>
        <taxon>Eukaryota</taxon>
        <taxon>Metazoa</taxon>
        <taxon>Spiralia</taxon>
        <taxon>Lophotrochozoa</taxon>
        <taxon>Mollusca</taxon>
        <taxon>Gastropoda</taxon>
        <taxon>Heterobranchia</taxon>
        <taxon>Euthyneura</taxon>
        <taxon>Panpulmonata</taxon>
        <taxon>Sacoglossa</taxon>
        <taxon>Placobranchoidea</taxon>
        <taxon>Plakobranchidae</taxon>
        <taxon>Plakobranchus</taxon>
    </lineage>
</organism>
<accession>A0AAV4BJQ0</accession>
<evidence type="ECO:0000313" key="2">
    <source>
        <dbReference type="Proteomes" id="UP000735302"/>
    </source>
</evidence>
<name>A0AAV4BJQ0_9GAST</name>
<gene>
    <name evidence="1" type="ORF">PoB_004504400</name>
</gene>
<protein>
    <submittedName>
        <fullName evidence="1">Uncharacterized protein</fullName>
    </submittedName>
</protein>
<proteinExistence type="predicted"/>
<keyword evidence="2" id="KW-1185">Reference proteome</keyword>
<dbReference type="EMBL" id="BLXT01004960">
    <property type="protein sequence ID" value="GFO18539.1"/>
    <property type="molecule type" value="Genomic_DNA"/>
</dbReference>
<evidence type="ECO:0000313" key="1">
    <source>
        <dbReference type="EMBL" id="GFO18539.1"/>
    </source>
</evidence>
<dbReference type="Proteomes" id="UP000735302">
    <property type="component" value="Unassembled WGS sequence"/>
</dbReference>
<reference evidence="1 2" key="1">
    <citation type="journal article" date="2021" name="Elife">
        <title>Chloroplast acquisition without the gene transfer in kleptoplastic sea slugs, Plakobranchus ocellatus.</title>
        <authorList>
            <person name="Maeda T."/>
            <person name="Takahashi S."/>
            <person name="Yoshida T."/>
            <person name="Shimamura S."/>
            <person name="Takaki Y."/>
            <person name="Nagai Y."/>
            <person name="Toyoda A."/>
            <person name="Suzuki Y."/>
            <person name="Arimoto A."/>
            <person name="Ishii H."/>
            <person name="Satoh N."/>
            <person name="Nishiyama T."/>
            <person name="Hasebe M."/>
            <person name="Maruyama T."/>
            <person name="Minagawa J."/>
            <person name="Obokata J."/>
            <person name="Shigenobu S."/>
        </authorList>
    </citation>
    <scope>NUCLEOTIDE SEQUENCE [LARGE SCALE GENOMIC DNA]</scope>
</reference>
<sequence length="119" mass="13529">MAMNIHQEARRRQMHMDRVCEARRKMALSNDDAQVSGAGLSAGSDSDPLMCTDQGQFYQTSASRPRDCVVFEQVVHDPNFHYRSAVERGLPPPLHVNTIYKVMYPAAYVEVPARRRQAH</sequence>
<comment type="caution">
    <text evidence="1">The sequence shown here is derived from an EMBL/GenBank/DDBJ whole genome shotgun (WGS) entry which is preliminary data.</text>
</comment>
<dbReference type="AlphaFoldDB" id="A0AAV4BJQ0"/>